<organism evidence="4 5">
    <name type="scientific">Sunxiuqinia dokdonensis</name>
    <dbReference type="NCBI Taxonomy" id="1409788"/>
    <lineage>
        <taxon>Bacteria</taxon>
        <taxon>Pseudomonadati</taxon>
        <taxon>Bacteroidota</taxon>
        <taxon>Bacteroidia</taxon>
        <taxon>Marinilabiliales</taxon>
        <taxon>Prolixibacteraceae</taxon>
        <taxon>Sunxiuqinia</taxon>
    </lineage>
</organism>
<evidence type="ECO:0000313" key="4">
    <source>
        <dbReference type="EMBL" id="KOH46885.1"/>
    </source>
</evidence>
<dbReference type="PANTHER" id="PTHR30273">
    <property type="entry name" value="PERIPLASMIC SIGNAL SENSOR AND SIGMA FACTOR ACTIVATOR FECR-RELATED"/>
    <property type="match status" value="1"/>
</dbReference>
<sequence>MKANKNIRQEDWELLARELFDEPDSQVCPIPVDESDQRQLRQLTKKIDLHYRLKKYDTAGALSQVKGRIQKNRSKAISRFMILRTLKIAAAVILALIIGSAAYYVGQRQIAQQHMAGVMVDDAGLSQIELSDGTLVTLNRDTKIKYPDQFANDIREISIEGEAFFEVTPNPSKPFVIHAGEATVKVLGTSFSVNAYPENDRVEVIVATGKVEVSKLANLQKITLDPGDKGTFINSSKQLTKSLNDNPNFLAWKTRTFIFNETALAEVIQQLNKVYRVHIELPDHRLDELLLNAHFEKETLDFILEVISNTHGLDVKKQGGRYLLLKKEA</sequence>
<dbReference type="RefSeq" id="WP_053179049.1">
    <property type="nucleotide sequence ID" value="NZ_LGIA01000014.1"/>
</dbReference>
<dbReference type="InterPro" id="IPR006860">
    <property type="entry name" value="FecR"/>
</dbReference>
<comment type="caution">
    <text evidence="4">The sequence shown here is derived from an EMBL/GenBank/DDBJ whole genome shotgun (WGS) entry which is preliminary data.</text>
</comment>
<evidence type="ECO:0008006" key="6">
    <source>
        <dbReference type="Google" id="ProtNLM"/>
    </source>
</evidence>
<dbReference type="Gene3D" id="2.60.120.1440">
    <property type="match status" value="1"/>
</dbReference>
<keyword evidence="1" id="KW-1133">Transmembrane helix</keyword>
<evidence type="ECO:0000256" key="1">
    <source>
        <dbReference type="SAM" id="Phobius"/>
    </source>
</evidence>
<dbReference type="PIRSF" id="PIRSF018266">
    <property type="entry name" value="FecR"/>
    <property type="match status" value="1"/>
</dbReference>
<dbReference type="InterPro" id="IPR012373">
    <property type="entry name" value="Ferrdict_sens_TM"/>
</dbReference>
<dbReference type="Proteomes" id="UP000036958">
    <property type="component" value="Unassembled WGS sequence"/>
</dbReference>
<dbReference type="PANTHER" id="PTHR30273:SF2">
    <property type="entry name" value="PROTEIN FECR"/>
    <property type="match status" value="1"/>
</dbReference>
<protein>
    <recommendedName>
        <fullName evidence="6">FecR protein domain-containing protein</fullName>
    </recommendedName>
</protein>
<dbReference type="EMBL" id="LGIA01000014">
    <property type="protein sequence ID" value="KOH46885.1"/>
    <property type="molecule type" value="Genomic_DNA"/>
</dbReference>
<evidence type="ECO:0000313" key="5">
    <source>
        <dbReference type="Proteomes" id="UP000036958"/>
    </source>
</evidence>
<evidence type="ECO:0000259" key="2">
    <source>
        <dbReference type="Pfam" id="PF04773"/>
    </source>
</evidence>
<evidence type="ECO:0000259" key="3">
    <source>
        <dbReference type="Pfam" id="PF16344"/>
    </source>
</evidence>
<keyword evidence="1" id="KW-0472">Membrane</keyword>
<keyword evidence="1" id="KW-0812">Transmembrane</keyword>
<dbReference type="Pfam" id="PF16344">
    <property type="entry name" value="FecR_C"/>
    <property type="match status" value="1"/>
</dbReference>
<feature type="domain" description="FecR protein" evidence="2">
    <location>
        <begin position="124"/>
        <end position="212"/>
    </location>
</feature>
<accession>A0A0L8VEI2</accession>
<keyword evidence="5" id="KW-1185">Reference proteome</keyword>
<proteinExistence type="predicted"/>
<dbReference type="GO" id="GO:0016989">
    <property type="term" value="F:sigma factor antagonist activity"/>
    <property type="evidence" value="ECO:0007669"/>
    <property type="project" value="TreeGrafter"/>
</dbReference>
<gene>
    <name evidence="4" type="ORF">NC99_02850</name>
</gene>
<dbReference type="OrthoDB" id="676789at2"/>
<dbReference type="Gene3D" id="3.55.50.30">
    <property type="match status" value="1"/>
</dbReference>
<name>A0A0L8VEI2_9BACT</name>
<feature type="domain" description="Protein FecR C-terminal" evidence="3">
    <location>
        <begin position="257"/>
        <end position="322"/>
    </location>
</feature>
<dbReference type="AlphaFoldDB" id="A0A0L8VEI2"/>
<dbReference type="Pfam" id="PF04773">
    <property type="entry name" value="FecR"/>
    <property type="match status" value="1"/>
</dbReference>
<dbReference type="InterPro" id="IPR032508">
    <property type="entry name" value="FecR_C"/>
</dbReference>
<feature type="transmembrane region" description="Helical" evidence="1">
    <location>
        <begin position="81"/>
        <end position="105"/>
    </location>
</feature>
<reference evidence="5" key="1">
    <citation type="submission" date="2015-07" db="EMBL/GenBank/DDBJ databases">
        <title>Genome sequencing of Sunxiuqinia dokdonensis strain SK.</title>
        <authorList>
            <person name="Ahn S."/>
            <person name="Kim B.-C."/>
        </authorList>
    </citation>
    <scope>NUCLEOTIDE SEQUENCE [LARGE SCALE GENOMIC DNA]</scope>
    <source>
        <strain evidence="5">SK</strain>
    </source>
</reference>
<dbReference type="STRING" id="1409788.NC99_02850"/>